<gene>
    <name evidence="3" type="ORF">C8A05DRAFT_30776</name>
</gene>
<evidence type="ECO:0000256" key="1">
    <source>
        <dbReference type="SAM" id="Coils"/>
    </source>
</evidence>
<protein>
    <submittedName>
        <fullName evidence="3">Uncharacterized protein</fullName>
    </submittedName>
</protein>
<feature type="region of interest" description="Disordered" evidence="2">
    <location>
        <begin position="106"/>
        <end position="130"/>
    </location>
</feature>
<feature type="coiled-coil region" evidence="1">
    <location>
        <begin position="71"/>
        <end position="105"/>
    </location>
</feature>
<evidence type="ECO:0000313" key="3">
    <source>
        <dbReference type="EMBL" id="KAK3905430.1"/>
    </source>
</evidence>
<reference evidence="3" key="1">
    <citation type="journal article" date="2023" name="Mol. Phylogenet. Evol.">
        <title>Genome-scale phylogeny and comparative genomics of the fungal order Sordariales.</title>
        <authorList>
            <person name="Hensen N."/>
            <person name="Bonometti L."/>
            <person name="Westerberg I."/>
            <person name="Brannstrom I.O."/>
            <person name="Guillou S."/>
            <person name="Cros-Aarteil S."/>
            <person name="Calhoun S."/>
            <person name="Haridas S."/>
            <person name="Kuo A."/>
            <person name="Mondo S."/>
            <person name="Pangilinan J."/>
            <person name="Riley R."/>
            <person name="LaButti K."/>
            <person name="Andreopoulos B."/>
            <person name="Lipzen A."/>
            <person name="Chen C."/>
            <person name="Yan M."/>
            <person name="Daum C."/>
            <person name="Ng V."/>
            <person name="Clum A."/>
            <person name="Steindorff A."/>
            <person name="Ohm R.A."/>
            <person name="Martin F."/>
            <person name="Silar P."/>
            <person name="Natvig D.O."/>
            <person name="Lalanne C."/>
            <person name="Gautier V."/>
            <person name="Ament-Velasquez S.L."/>
            <person name="Kruys A."/>
            <person name="Hutchinson M.I."/>
            <person name="Powell A.J."/>
            <person name="Barry K."/>
            <person name="Miller A.N."/>
            <person name="Grigoriev I.V."/>
            <person name="Debuchy R."/>
            <person name="Gladieux P."/>
            <person name="Hiltunen Thoren M."/>
            <person name="Johannesson H."/>
        </authorList>
    </citation>
    <scope>NUCLEOTIDE SEQUENCE</scope>
    <source>
        <strain evidence="3">CBS 103.79</strain>
    </source>
</reference>
<dbReference type="Proteomes" id="UP001303889">
    <property type="component" value="Unassembled WGS sequence"/>
</dbReference>
<dbReference type="AlphaFoldDB" id="A0AAN6MRV0"/>
<proteinExistence type="predicted"/>
<accession>A0AAN6MRV0</accession>
<dbReference type="EMBL" id="MU855359">
    <property type="protein sequence ID" value="KAK3905430.1"/>
    <property type="molecule type" value="Genomic_DNA"/>
</dbReference>
<keyword evidence="4" id="KW-1185">Reference proteome</keyword>
<sequence>MFPPARTALARAARSALSSLRNTHQHQLRRYSSQQPPSPTAAFYRTFTRPVAKCALLAVFVYQLAYFGWSKLEADEVMEEREAEIAKLEVQARSLQAAAQAAVAAASSSQGSGGEGGEKAEKGGSWWPWK</sequence>
<name>A0AAN6MRV0_9PEZI</name>
<reference evidence="3" key="2">
    <citation type="submission" date="2023-05" db="EMBL/GenBank/DDBJ databases">
        <authorList>
            <consortium name="Lawrence Berkeley National Laboratory"/>
            <person name="Steindorff A."/>
            <person name="Hensen N."/>
            <person name="Bonometti L."/>
            <person name="Westerberg I."/>
            <person name="Brannstrom I.O."/>
            <person name="Guillou S."/>
            <person name="Cros-Aarteil S."/>
            <person name="Calhoun S."/>
            <person name="Haridas S."/>
            <person name="Kuo A."/>
            <person name="Mondo S."/>
            <person name="Pangilinan J."/>
            <person name="Riley R."/>
            <person name="Labutti K."/>
            <person name="Andreopoulos B."/>
            <person name="Lipzen A."/>
            <person name="Chen C."/>
            <person name="Yanf M."/>
            <person name="Daum C."/>
            <person name="Ng V."/>
            <person name="Clum A."/>
            <person name="Ohm R."/>
            <person name="Martin F."/>
            <person name="Silar P."/>
            <person name="Natvig D."/>
            <person name="Lalanne C."/>
            <person name="Gautier V."/>
            <person name="Ament-Velasquez S.L."/>
            <person name="Kruys A."/>
            <person name="Hutchinson M.I."/>
            <person name="Powell A.J."/>
            <person name="Barry K."/>
            <person name="Miller A.N."/>
            <person name="Grigoriev I.V."/>
            <person name="Debuchy R."/>
            <person name="Gladieux P."/>
            <person name="Thoren M.H."/>
            <person name="Johannesson H."/>
        </authorList>
    </citation>
    <scope>NUCLEOTIDE SEQUENCE</scope>
    <source>
        <strain evidence="3">CBS 103.79</strain>
    </source>
</reference>
<organism evidence="3 4">
    <name type="scientific">Staphylotrichum tortipilum</name>
    <dbReference type="NCBI Taxonomy" id="2831512"/>
    <lineage>
        <taxon>Eukaryota</taxon>
        <taxon>Fungi</taxon>
        <taxon>Dikarya</taxon>
        <taxon>Ascomycota</taxon>
        <taxon>Pezizomycotina</taxon>
        <taxon>Sordariomycetes</taxon>
        <taxon>Sordariomycetidae</taxon>
        <taxon>Sordariales</taxon>
        <taxon>Chaetomiaceae</taxon>
        <taxon>Staphylotrichum</taxon>
    </lineage>
</organism>
<keyword evidence="1" id="KW-0175">Coiled coil</keyword>
<comment type="caution">
    <text evidence="3">The sequence shown here is derived from an EMBL/GenBank/DDBJ whole genome shotgun (WGS) entry which is preliminary data.</text>
</comment>
<evidence type="ECO:0000256" key="2">
    <source>
        <dbReference type="SAM" id="MobiDB-lite"/>
    </source>
</evidence>
<evidence type="ECO:0000313" key="4">
    <source>
        <dbReference type="Proteomes" id="UP001303889"/>
    </source>
</evidence>